<comment type="caution">
    <text evidence="2">The sequence shown here is derived from an EMBL/GenBank/DDBJ whole genome shotgun (WGS) entry which is preliminary data.</text>
</comment>
<feature type="compositionally biased region" description="Basic and acidic residues" evidence="1">
    <location>
        <begin position="2411"/>
        <end position="2427"/>
    </location>
</feature>
<feature type="compositionally biased region" description="Polar residues" evidence="1">
    <location>
        <begin position="2547"/>
        <end position="2563"/>
    </location>
</feature>
<evidence type="ECO:0000256" key="1">
    <source>
        <dbReference type="SAM" id="MobiDB-lite"/>
    </source>
</evidence>
<feature type="region of interest" description="Disordered" evidence="1">
    <location>
        <begin position="2643"/>
        <end position="2668"/>
    </location>
</feature>
<feature type="compositionally biased region" description="Basic and acidic residues" evidence="1">
    <location>
        <begin position="2069"/>
        <end position="2081"/>
    </location>
</feature>
<accession>A0A2A2JAA1</accession>
<organism evidence="2 3">
    <name type="scientific">Diploscapter pachys</name>
    <dbReference type="NCBI Taxonomy" id="2018661"/>
    <lineage>
        <taxon>Eukaryota</taxon>
        <taxon>Metazoa</taxon>
        <taxon>Ecdysozoa</taxon>
        <taxon>Nematoda</taxon>
        <taxon>Chromadorea</taxon>
        <taxon>Rhabditida</taxon>
        <taxon>Rhabditina</taxon>
        <taxon>Rhabditomorpha</taxon>
        <taxon>Rhabditoidea</taxon>
        <taxon>Rhabditidae</taxon>
        <taxon>Diploscapter</taxon>
    </lineage>
</organism>
<feature type="compositionally biased region" description="Low complexity" evidence="1">
    <location>
        <begin position="2294"/>
        <end position="2303"/>
    </location>
</feature>
<feature type="compositionally biased region" description="Pro residues" evidence="1">
    <location>
        <begin position="165"/>
        <end position="176"/>
    </location>
</feature>
<evidence type="ECO:0000313" key="3">
    <source>
        <dbReference type="Proteomes" id="UP000218231"/>
    </source>
</evidence>
<feature type="region of interest" description="Disordered" evidence="1">
    <location>
        <begin position="2011"/>
        <end position="2100"/>
    </location>
</feature>
<feature type="compositionally biased region" description="Polar residues" evidence="1">
    <location>
        <begin position="1406"/>
        <end position="1418"/>
    </location>
</feature>
<feature type="compositionally biased region" description="Basic and acidic residues" evidence="1">
    <location>
        <begin position="2236"/>
        <end position="2255"/>
    </location>
</feature>
<feature type="region of interest" description="Disordered" evidence="1">
    <location>
        <begin position="2408"/>
        <end position="2427"/>
    </location>
</feature>
<feature type="compositionally biased region" description="Basic and acidic residues" evidence="1">
    <location>
        <begin position="3135"/>
        <end position="3157"/>
    </location>
</feature>
<feature type="region of interest" description="Disordered" evidence="1">
    <location>
        <begin position="143"/>
        <end position="183"/>
    </location>
</feature>
<protein>
    <submittedName>
        <fullName evidence="2">Uncharacterized protein</fullName>
    </submittedName>
</protein>
<feature type="region of interest" description="Disordered" evidence="1">
    <location>
        <begin position="2288"/>
        <end position="2310"/>
    </location>
</feature>
<feature type="compositionally biased region" description="Polar residues" evidence="1">
    <location>
        <begin position="2939"/>
        <end position="2961"/>
    </location>
</feature>
<feature type="region of interest" description="Disordered" evidence="1">
    <location>
        <begin position="2547"/>
        <end position="2581"/>
    </location>
</feature>
<feature type="compositionally biased region" description="Basic and acidic residues" evidence="1">
    <location>
        <begin position="2894"/>
        <end position="2915"/>
    </location>
</feature>
<dbReference type="EMBL" id="LIAE01010562">
    <property type="protein sequence ID" value="PAV58720.1"/>
    <property type="molecule type" value="Genomic_DNA"/>
</dbReference>
<feature type="region of interest" description="Disordered" evidence="1">
    <location>
        <begin position="273"/>
        <end position="384"/>
    </location>
</feature>
<gene>
    <name evidence="2" type="ORF">WR25_04014</name>
</gene>
<name>A0A2A2JAA1_9BILA</name>
<dbReference type="Proteomes" id="UP000218231">
    <property type="component" value="Unassembled WGS sequence"/>
</dbReference>
<feature type="region of interest" description="Disordered" evidence="1">
    <location>
        <begin position="2880"/>
        <end position="2961"/>
    </location>
</feature>
<dbReference type="OrthoDB" id="5877978at2759"/>
<reference evidence="2 3" key="1">
    <citation type="journal article" date="2017" name="Curr. Biol.">
        <title>Genome architecture and evolution of a unichromosomal asexual nematode.</title>
        <authorList>
            <person name="Fradin H."/>
            <person name="Zegar C."/>
            <person name="Gutwein M."/>
            <person name="Lucas J."/>
            <person name="Kovtun M."/>
            <person name="Corcoran D."/>
            <person name="Baugh L.R."/>
            <person name="Kiontke K."/>
            <person name="Gunsalus K."/>
            <person name="Fitch D.H."/>
            <person name="Piano F."/>
        </authorList>
    </citation>
    <scope>NUCLEOTIDE SEQUENCE [LARGE SCALE GENOMIC DNA]</scope>
    <source>
        <strain evidence="2">PF1309</strain>
    </source>
</reference>
<feature type="region of interest" description="Disordered" evidence="1">
    <location>
        <begin position="235"/>
        <end position="261"/>
    </location>
</feature>
<feature type="compositionally biased region" description="Polar residues" evidence="1">
    <location>
        <begin position="1898"/>
        <end position="1909"/>
    </location>
</feature>
<feature type="compositionally biased region" description="Low complexity" evidence="1">
    <location>
        <begin position="2928"/>
        <end position="2938"/>
    </location>
</feature>
<feature type="region of interest" description="Disordered" evidence="1">
    <location>
        <begin position="1403"/>
        <end position="1433"/>
    </location>
</feature>
<feature type="region of interest" description="Disordered" evidence="1">
    <location>
        <begin position="3115"/>
        <end position="3157"/>
    </location>
</feature>
<dbReference type="STRING" id="2018661.A0A2A2JAA1"/>
<feature type="compositionally biased region" description="Basic and acidic residues" evidence="1">
    <location>
        <begin position="1419"/>
        <end position="1433"/>
    </location>
</feature>
<feature type="region of interest" description="Disordered" evidence="1">
    <location>
        <begin position="2232"/>
        <end position="2255"/>
    </location>
</feature>
<feature type="compositionally biased region" description="Polar residues" evidence="1">
    <location>
        <begin position="276"/>
        <end position="310"/>
    </location>
</feature>
<evidence type="ECO:0000313" key="2">
    <source>
        <dbReference type="EMBL" id="PAV58720.1"/>
    </source>
</evidence>
<proteinExistence type="predicted"/>
<feature type="region of interest" description="Disordered" evidence="1">
    <location>
        <begin position="1878"/>
        <end position="1920"/>
    </location>
</feature>
<sequence length="3157" mass="356641">MVCACCRMCCVCCRCKKKKSLTQSPSSPSYFVPAQIDVCEIHDDGEPTTSASPFVQRFLEHQRPVTSSSSNIQWMPTLPDPSNSALRFIEASETVDASKIAQIMENRKSLDFYEIQRVDMWFGGEGAGKEWWNTKIPTAEPLKTLPKLFGGPEQEVDARRGPRTLSPPDPLRPLRPPNRGEENDYAIIDRHGRVHREISTPATARNVQFIEGDVHGPLSRSGPTETGAFIDRAHLQYRPRGQPGRSVGPTTRGAPTSSVNQLDEATLDLLRLSQEPYESSQPRTVAYTSSKRASQPSDQLPKSASTSSMSRVVKTQDGGKLRLANVFTWDDKDQSSSGQGVSPIPPSERSSRSSRLSPEAMRRNETGRTQSESRKRKTETVVEYETKKKAPPVIRTTVEGRLKMEKIVGADLITVDSCISSAWTVRDTVTNYKIKTTIGKKSLILQELKDGQSKYKISLIENGETIMEREAQLDIPDFMNKKEYLSEVSQRLLKDLQQQAGEQVSALTHVEIEVVEDVTNILKTYVIGERADDYLAEDQVAMYYEENKDITPPVPPIEKTEKIYVDVLEKDAEKELEKAEYQMMKEGQRYEDEGVFRRIKRMETEEESLDRRSPVEPRCAHVFADCDLTRKEDSSTYTVKIAIPLVHVISFLLRRTRTERKLEKKTYDIVNEGQRFEGEQVLTKKQRYDTESMDEEEEMRKKEVKIVQQEIQEVRIEQKQQQQENEAPGAAYQMEVESKHFEGEKTFRHQGRAFDSESSEERFEYRENEAQGGQYELSVEGISLRGETRFGRKGRAYESESEESVELQAWQKGWPTQVDLVKRESNSLFSATFETARIGEPQYLTVKRIIKKKEVANVICTIRKGDGVVAESTSCLWKEKELHKMTYRTRELAEEYANSTIVLDNSRGEAASRGAAERNWAGKEELKIKGRFRETAEEQAMLLYSFENANKTTRYETETIRRDKQRAGGIHYHTSEFRQTDEHCAVMLKTAGGAAASASTTQAEPVTDVRVRRKDAAAEIHAYILYKRILGNYAQASKRLAGLYQMKAAERKEERRLAESVRHFQAAGEYRQESSSSAYVDVKRKKKADQHEVIGIQTVEPLIGLGRLQAPVDQTYRVEHNIESRSKQLIQSAAEMQASNSAEWEKALEMQRQEEQRLIQEQRIHQEQMGMQYVTMGSREEHIRIEQQHARDDSREGIVRAERTAEWVGSTAQLCEPMEETAIGFWDTDDTKEESQKTFLTKSKSFSEISRSLQAYGHADISFQSSFINYNKSQSSSLVRKTSLKESARGQFRSEQHERQIELIKEPGSFQRSISLSHVPSAVAQGSAKQIGESGTALLATTGRLVPPREQSEAREIAIKQSMRAATGASYRAFSTENVSISEGIVGVQQRSHGTERVQRVKRSESQTLRTRASSQESISHEAKEMKSEQRRELEIQLQMPRRESIDRRLQEVREVTAVGFWSTAQEDAQQVGILPGNRRESESVMRAVSIERQKVTYEVKSRDTAMITKSQSESQLQHDEHITKEYKYQMASQEELMETQREGRAAFTHMHAEARLEGRFVAQGGSWAAVEQKRHDSSADAAARTLHLSSSSLDSRFVSQGASWATVEQSQRVHSVDAITRTLPSSSRARGRLETSQTIDYGEISRMSESSYSQESFTLDAQFQCNPFEKIEIIVIDCDWHEEEMTISRKKTKIVEQLESLEMQFQPQSTGIGSEAQIMTTSEIRQVVAEQQQGSMQSTSSSFESTSVERQLNIESERDRLVGLQLDDHERSAIGMNMQQSQETSMQGFWRTAGSEFEMTGANLPQQQETQLGSATVRAPLESHSQQIDVQIGRDIREDTQQNINLPRSDSTERKFGIEQGENNVTIEKSEMYERKEQTFADKQSSDASAKARELSSETVQLQSTSSILKPPSEGREEASKIITDSRLLENSAQMKAPQDSSISADVLLREKESDSQQIEYSRVVQIQEQSSLSGRASTERAIETMIGFVGDSIAYEDIERTQMTKTLDSTSQRMHESQEESIQGFWKTGGSESEIAGTNLPDQERKREFSSVKAPIETSIQPIDVQLGRDVRESSEHKIGLPRSDSTSKNLEISRSDRDIALGKSSEFESQDQTLCDRKKDEASFKLREFSREEVQTKGVSGILRTPSESREEVSKIITDSRNLEGSATMKASVDSSISAEIQQQKGSDMRQTEFSQVMKVQEQGSLSGRASTERQIDTNVGFVSSAIDSSETDISKQDQNIDRTTRKLQESREDNVHGFFRTASHEESAAERIVPSRGELSIAETAQMKASTQSSTSSEQSLEKRDEEICEGAMKLKPQESGRREFSIERAEHEGQLQKICDQLGEVVNLPSSEFESEEASGLRQAYRSSVSVMGTLGNIVQIPIEKSAEFETTISQKRSFEGQSRMRASEFHESETSFDQSRPEDYYEAAQIRRDISESDISFTGQGMKLASIDSDSHLTMVSKQDSADREVVFKENVGAASRVSEPRDESIMGFWQTSDRTGHATHEISESVTLRGGEASVKASSEFVTDVEASLKRSVSESQIQSSVKLSRSDSATRSFEVDEEEKSVSLSRGDSLRTKSHTVTLKRSDSAGAVMREQGRKDVHLQGVIDTLRAPKQQREEAMKIIKERRLIRRSASLSASREEISHTSMSKTRPDEEGSASFRRKIAQTQKTGFRSRASIQRELNAMMGFENMVPREFKIEGLRKCASTDKLSARFKESQEVNFHGFWKTHRAESTSALMFEIGESITNQVKMLTKASQENLARVDKSVSKISDEECKKTISERSKLSSQRSFSIERVDSSHKIKDLHEEEVGVKADLKESVRDSVSSQPLREISETSAQLQGIVSTLTSLVQKSESSSKIVEDKRLIKDSASLEASKESTSQTDIQKMKPEESSEASHERKILEKQTSDLTSRASEQRDSSVTSKVSSSTQNEMQAQIIRKSQSSDRVSSTMKESGYESLHSLWRSVDDSSESSQFIEREPSETVKDLIFLKTIPEQASVVESSFDKISEEVCERKFGESQKESDQRSLSIEEADLSQDIRQPQDEAIIDASLQLKDSIRESVISQQPLQELGETSTQLEGIVSTLTALTQRSESSSKIVDDRRLLQDRASMSESKEENIDLNLRQRKYDQSEELKQRSNWSENERIRR</sequence>
<keyword evidence="3" id="KW-1185">Reference proteome</keyword>